<keyword evidence="3" id="KW-1185">Reference proteome</keyword>
<proteinExistence type="predicted"/>
<evidence type="ECO:0000259" key="1">
    <source>
        <dbReference type="Pfam" id="PF07762"/>
    </source>
</evidence>
<comment type="caution">
    <text evidence="2">The sequence shown here is derived from an EMBL/GenBank/DDBJ whole genome shotgun (WGS) entry which is preliminary data.</text>
</comment>
<dbReference type="EMBL" id="JACEFO010001730">
    <property type="protein sequence ID" value="KAF8715927.1"/>
    <property type="molecule type" value="Genomic_DNA"/>
</dbReference>
<feature type="domain" description="DUF1618" evidence="1">
    <location>
        <begin position="255"/>
        <end position="387"/>
    </location>
</feature>
<organism evidence="2 3">
    <name type="scientific">Digitaria exilis</name>
    <dbReference type="NCBI Taxonomy" id="1010633"/>
    <lineage>
        <taxon>Eukaryota</taxon>
        <taxon>Viridiplantae</taxon>
        <taxon>Streptophyta</taxon>
        <taxon>Embryophyta</taxon>
        <taxon>Tracheophyta</taxon>
        <taxon>Spermatophyta</taxon>
        <taxon>Magnoliopsida</taxon>
        <taxon>Liliopsida</taxon>
        <taxon>Poales</taxon>
        <taxon>Poaceae</taxon>
        <taxon>PACMAD clade</taxon>
        <taxon>Panicoideae</taxon>
        <taxon>Panicodae</taxon>
        <taxon>Paniceae</taxon>
        <taxon>Anthephorinae</taxon>
        <taxon>Digitaria</taxon>
    </lineage>
</organism>
<sequence>MEKLEDSLWKPPPPMVLVDRFVRSVKVEQPALKVEVEEPAWKVEVEEAALKMLPERKAYRASAVRQEPLPSSIDVPLYRELLEGIDVCFSQVAAPPNITSMSLNISWPIHNLLSGYHLTAFISSCHRSYLVLYVGSYRPSFPEPGFYLVYNASTNSVALAPPLYCIDDTSHCDIGAGVAVLSYGKEPGQYILTELLLCKDTQSLLPTHYATLFIWESGSGRWVQREVVLPLPNGADARPFRADMVFAVSSSSVCWVDLLTGILVYNHIDSKEFHFIPLPKECAMDTSMRMHQRPEEFRSICCIDGQTLKFVSIDSFKQNCPQSELMLTVWILQQPLEPRKWRWEKDVGSSFHIQKLWNDPLYTNTLYLPPVIPRCPVISTQQPGIIYLSVDNYLDAKESYVISLSLDRCSVESFYSIPLDENGIVPPKMLFSSDFSSYLNKTKPWDCQRRNGAAVLELSRGGLVSRYGVSTTPLEPKSRKTGPSNCKVGLQGVLDYSC</sequence>
<evidence type="ECO:0000313" key="3">
    <source>
        <dbReference type="Proteomes" id="UP000636709"/>
    </source>
</evidence>
<protein>
    <recommendedName>
        <fullName evidence="1">DUF1618 domain-containing protein</fullName>
    </recommendedName>
</protein>
<dbReference type="InterPro" id="IPR011676">
    <property type="entry name" value="DUF1618"/>
</dbReference>
<evidence type="ECO:0000313" key="2">
    <source>
        <dbReference type="EMBL" id="KAF8715927.1"/>
    </source>
</evidence>
<dbReference type="Pfam" id="PF07762">
    <property type="entry name" value="DUF1618"/>
    <property type="match status" value="1"/>
</dbReference>
<accession>A0A835EWZ6</accession>
<dbReference type="Proteomes" id="UP000636709">
    <property type="component" value="Unassembled WGS sequence"/>
</dbReference>
<dbReference type="AlphaFoldDB" id="A0A835EWZ6"/>
<reference evidence="2" key="1">
    <citation type="submission" date="2020-07" db="EMBL/GenBank/DDBJ databases">
        <title>Genome sequence and genetic diversity analysis of an under-domesticated orphan crop, white fonio (Digitaria exilis).</title>
        <authorList>
            <person name="Bennetzen J.L."/>
            <person name="Chen S."/>
            <person name="Ma X."/>
            <person name="Wang X."/>
            <person name="Yssel A.E.J."/>
            <person name="Chaluvadi S.R."/>
            <person name="Johnson M."/>
            <person name="Gangashetty P."/>
            <person name="Hamidou F."/>
            <person name="Sanogo M.D."/>
            <person name="Zwaenepoel A."/>
            <person name="Wallace J."/>
            <person name="Van De Peer Y."/>
            <person name="Van Deynze A."/>
        </authorList>
    </citation>
    <scope>NUCLEOTIDE SEQUENCE</scope>
    <source>
        <tissue evidence="2">Leaves</tissue>
    </source>
</reference>
<dbReference type="OrthoDB" id="686315at2759"/>
<dbReference type="PANTHER" id="PTHR33086">
    <property type="entry name" value="OS05G0468200 PROTEIN-RELATED"/>
    <property type="match status" value="1"/>
</dbReference>
<dbReference type="PANTHER" id="PTHR33086:SF52">
    <property type="entry name" value="OS09G0128900 PROTEIN"/>
    <property type="match status" value="1"/>
</dbReference>
<gene>
    <name evidence="2" type="ORF">HU200_026890</name>
</gene>
<name>A0A835EWZ6_9POAL</name>